<comment type="caution">
    <text evidence="1">The sequence shown here is derived from an EMBL/GenBank/DDBJ whole genome shotgun (WGS) entry which is preliminary data.</text>
</comment>
<organism evidence="1 2">
    <name type="scientific">Arcicella aurantiaca</name>
    <dbReference type="NCBI Taxonomy" id="591202"/>
    <lineage>
        <taxon>Bacteria</taxon>
        <taxon>Pseudomonadati</taxon>
        <taxon>Bacteroidota</taxon>
        <taxon>Cytophagia</taxon>
        <taxon>Cytophagales</taxon>
        <taxon>Flectobacillaceae</taxon>
        <taxon>Arcicella</taxon>
    </lineage>
</organism>
<dbReference type="OrthoDB" id="5944985at2"/>
<evidence type="ECO:0008006" key="3">
    <source>
        <dbReference type="Google" id="ProtNLM"/>
    </source>
</evidence>
<proteinExistence type="predicted"/>
<dbReference type="EMBL" id="QGGO01000034">
    <property type="protein sequence ID" value="PWK17598.1"/>
    <property type="molecule type" value="Genomic_DNA"/>
</dbReference>
<keyword evidence="2" id="KW-1185">Reference proteome</keyword>
<gene>
    <name evidence="1" type="ORF">LV89_04314</name>
</gene>
<reference evidence="1 2" key="1">
    <citation type="submission" date="2018-05" db="EMBL/GenBank/DDBJ databases">
        <title>Genomic Encyclopedia of Archaeal and Bacterial Type Strains, Phase II (KMG-II): from individual species to whole genera.</title>
        <authorList>
            <person name="Goeker M."/>
        </authorList>
    </citation>
    <scope>NUCLEOTIDE SEQUENCE [LARGE SCALE GENOMIC DNA]</scope>
    <source>
        <strain evidence="1 2">DSM 22214</strain>
    </source>
</reference>
<dbReference type="Proteomes" id="UP000245489">
    <property type="component" value="Unassembled WGS sequence"/>
</dbReference>
<evidence type="ECO:0000313" key="1">
    <source>
        <dbReference type="EMBL" id="PWK17598.1"/>
    </source>
</evidence>
<name>A0A316DJ19_9BACT</name>
<dbReference type="RefSeq" id="WP_109744973.1">
    <property type="nucleotide sequence ID" value="NZ_QGGO01000034.1"/>
</dbReference>
<dbReference type="AlphaFoldDB" id="A0A316DJ19"/>
<accession>A0A316DJ19</accession>
<evidence type="ECO:0000313" key="2">
    <source>
        <dbReference type="Proteomes" id="UP000245489"/>
    </source>
</evidence>
<sequence length="306" mass="34864">MAKMNIGAMIASKTKETFAGNKLISNENVKNNIVVIDELRDLIPPLGQDEYGQLETNILKNGCRDALSLWETSKGSITENSESPDEPIYVLIDGHNRFDICKKNNISFNVQLLNFSGLQEVKDYMIDLQLGRRNLRPEQISYFRGLRFLNEKNEKGKYDRENHKVQSEPYGQNSGIDTAEKLAGEYNVGRSTIKRDAEYAKGISKFEKTFRDEVLTGKQKVPKSLIQTIAKKETIEKPIESIEELLSMVEDSLPESIIRSVEPKVESFESDATMLMQTAKKLYKFKDRVYLDELQAIIAKMATYIS</sequence>
<protein>
    <recommendedName>
        <fullName evidence="3">ParB-like nuclease family protein</fullName>
    </recommendedName>
</protein>